<evidence type="ECO:0000313" key="3">
    <source>
        <dbReference type="Proteomes" id="UP000277580"/>
    </source>
</evidence>
<organism evidence="2 3">
    <name type="scientific">Morchella conica CCBAS932</name>
    <dbReference type="NCBI Taxonomy" id="1392247"/>
    <lineage>
        <taxon>Eukaryota</taxon>
        <taxon>Fungi</taxon>
        <taxon>Dikarya</taxon>
        <taxon>Ascomycota</taxon>
        <taxon>Pezizomycotina</taxon>
        <taxon>Pezizomycetes</taxon>
        <taxon>Pezizales</taxon>
        <taxon>Morchellaceae</taxon>
        <taxon>Morchella</taxon>
    </lineage>
</organism>
<dbReference type="SUPFAM" id="SSF46689">
    <property type="entry name" value="Homeodomain-like"/>
    <property type="match status" value="1"/>
</dbReference>
<dbReference type="AlphaFoldDB" id="A0A3N4KHL3"/>
<accession>A0A3N4KHL3</accession>
<dbReference type="InParanoid" id="A0A3N4KHL3"/>
<dbReference type="Proteomes" id="UP000277580">
    <property type="component" value="Unassembled WGS sequence"/>
</dbReference>
<name>A0A3N4KHL3_9PEZI</name>
<proteinExistence type="predicted"/>
<dbReference type="EMBL" id="ML119158">
    <property type="protein sequence ID" value="RPB08812.1"/>
    <property type="molecule type" value="Genomic_DNA"/>
</dbReference>
<keyword evidence="3" id="KW-1185">Reference proteome</keyword>
<reference evidence="2 3" key="1">
    <citation type="journal article" date="2018" name="Nat. Ecol. Evol.">
        <title>Pezizomycetes genomes reveal the molecular basis of ectomycorrhizal truffle lifestyle.</title>
        <authorList>
            <person name="Murat C."/>
            <person name="Payen T."/>
            <person name="Noel B."/>
            <person name="Kuo A."/>
            <person name="Morin E."/>
            <person name="Chen J."/>
            <person name="Kohler A."/>
            <person name="Krizsan K."/>
            <person name="Balestrini R."/>
            <person name="Da Silva C."/>
            <person name="Montanini B."/>
            <person name="Hainaut M."/>
            <person name="Levati E."/>
            <person name="Barry K.W."/>
            <person name="Belfiori B."/>
            <person name="Cichocki N."/>
            <person name="Clum A."/>
            <person name="Dockter R.B."/>
            <person name="Fauchery L."/>
            <person name="Guy J."/>
            <person name="Iotti M."/>
            <person name="Le Tacon F."/>
            <person name="Lindquist E.A."/>
            <person name="Lipzen A."/>
            <person name="Malagnac F."/>
            <person name="Mello A."/>
            <person name="Molinier V."/>
            <person name="Miyauchi S."/>
            <person name="Poulain J."/>
            <person name="Riccioni C."/>
            <person name="Rubini A."/>
            <person name="Sitrit Y."/>
            <person name="Splivallo R."/>
            <person name="Traeger S."/>
            <person name="Wang M."/>
            <person name="Zifcakova L."/>
            <person name="Wipf D."/>
            <person name="Zambonelli A."/>
            <person name="Paolocci F."/>
            <person name="Nowrousian M."/>
            <person name="Ottonello S."/>
            <person name="Baldrian P."/>
            <person name="Spatafora J.W."/>
            <person name="Henrissat B."/>
            <person name="Nagy L.G."/>
            <person name="Aury J.M."/>
            <person name="Wincker P."/>
            <person name="Grigoriev I.V."/>
            <person name="Bonfante P."/>
            <person name="Martin F.M."/>
        </authorList>
    </citation>
    <scope>NUCLEOTIDE SEQUENCE [LARGE SCALE GENOMIC DNA]</scope>
    <source>
        <strain evidence="2 3">CCBAS932</strain>
    </source>
</reference>
<sequence length="136" mass="14798">MAPPHSSNSQATDLVKAGAVLAMQKAGISYSGIKRATGVKKRTAINIVNRAKSRAGKNAKLHNLLSKENVEPTPKSGRPATISERDKRYLIRLVERPENRRATLPEIADISGLQISRESVRKILKDSGGNLDGNQF</sequence>
<protein>
    <recommendedName>
        <fullName evidence="4">Transposase Tc1-like domain-containing protein</fullName>
    </recommendedName>
</protein>
<gene>
    <name evidence="2" type="ORF">P167DRAFT_577857</name>
</gene>
<feature type="region of interest" description="Disordered" evidence="1">
    <location>
        <begin position="61"/>
        <end position="82"/>
    </location>
</feature>
<evidence type="ECO:0000256" key="1">
    <source>
        <dbReference type="SAM" id="MobiDB-lite"/>
    </source>
</evidence>
<evidence type="ECO:0008006" key="4">
    <source>
        <dbReference type="Google" id="ProtNLM"/>
    </source>
</evidence>
<dbReference type="InterPro" id="IPR009057">
    <property type="entry name" value="Homeodomain-like_sf"/>
</dbReference>
<dbReference type="OrthoDB" id="4843387at2759"/>
<evidence type="ECO:0000313" key="2">
    <source>
        <dbReference type="EMBL" id="RPB08812.1"/>
    </source>
</evidence>